<reference evidence="2" key="1">
    <citation type="journal article" date="2015" name="Nature">
        <title>Complex archaea that bridge the gap between prokaryotes and eukaryotes.</title>
        <authorList>
            <person name="Spang A."/>
            <person name="Saw J.H."/>
            <person name="Jorgensen S.L."/>
            <person name="Zaremba-Niedzwiedzka K."/>
            <person name="Martijn J."/>
            <person name="Lind A.E."/>
            <person name="van Eijk R."/>
            <person name="Schleper C."/>
            <person name="Guy L."/>
            <person name="Ettema T.J."/>
        </authorList>
    </citation>
    <scope>NUCLEOTIDE SEQUENCE</scope>
</reference>
<proteinExistence type="predicted"/>
<evidence type="ECO:0000313" key="2">
    <source>
        <dbReference type="EMBL" id="KKK99789.1"/>
    </source>
</evidence>
<feature type="region of interest" description="Disordered" evidence="1">
    <location>
        <begin position="1"/>
        <end position="28"/>
    </location>
</feature>
<protein>
    <submittedName>
        <fullName evidence="2">Uncharacterized protein</fullName>
    </submittedName>
</protein>
<name>A0A0F9CBS0_9ZZZZ</name>
<gene>
    <name evidence="2" type="ORF">LCGC14_2629220</name>
</gene>
<dbReference type="EMBL" id="LAZR01045052">
    <property type="protein sequence ID" value="KKK99789.1"/>
    <property type="molecule type" value="Genomic_DNA"/>
</dbReference>
<feature type="compositionally biased region" description="Low complexity" evidence="1">
    <location>
        <begin position="12"/>
        <end position="28"/>
    </location>
</feature>
<accession>A0A0F9CBS0</accession>
<sequence length="111" mass="12180">MALGEHETGSQTATLDTEHTLNTTTPETTDGAFQLFVDTALLVNGETLTLRIKEKCRTGDTQRLAWSATYKHIQSNPLAVSPPLILLHGWDMTLEQNGGTGRAFPWSIRNA</sequence>
<organism evidence="2">
    <name type="scientific">marine sediment metagenome</name>
    <dbReference type="NCBI Taxonomy" id="412755"/>
    <lineage>
        <taxon>unclassified sequences</taxon>
        <taxon>metagenomes</taxon>
        <taxon>ecological metagenomes</taxon>
    </lineage>
</organism>
<evidence type="ECO:0000256" key="1">
    <source>
        <dbReference type="SAM" id="MobiDB-lite"/>
    </source>
</evidence>
<dbReference type="AlphaFoldDB" id="A0A0F9CBS0"/>
<comment type="caution">
    <text evidence="2">The sequence shown here is derived from an EMBL/GenBank/DDBJ whole genome shotgun (WGS) entry which is preliminary data.</text>
</comment>